<dbReference type="PROSITE" id="PS51389">
    <property type="entry name" value="XIN"/>
    <property type="match status" value="1"/>
</dbReference>
<comment type="caution">
    <text evidence="2">The sequence shown here is derived from an EMBL/GenBank/DDBJ whole genome shotgun (WGS) entry which is preliminary data.</text>
</comment>
<evidence type="ECO:0000256" key="1">
    <source>
        <dbReference type="SAM" id="MobiDB-lite"/>
    </source>
</evidence>
<feature type="compositionally biased region" description="Low complexity" evidence="1">
    <location>
        <begin position="134"/>
        <end position="143"/>
    </location>
</feature>
<dbReference type="EMBL" id="JAACJN010000227">
    <property type="protein sequence ID" value="KAF5358868.1"/>
    <property type="molecule type" value="Genomic_DNA"/>
</dbReference>
<gene>
    <name evidence="2" type="ORF">D9757_012679</name>
</gene>
<feature type="region of interest" description="Disordered" evidence="1">
    <location>
        <begin position="71"/>
        <end position="90"/>
    </location>
</feature>
<keyword evidence="3" id="KW-1185">Reference proteome</keyword>
<protein>
    <submittedName>
        <fullName evidence="2">Uncharacterized protein</fullName>
    </submittedName>
</protein>
<dbReference type="OrthoDB" id="10634096at2759"/>
<dbReference type="AlphaFoldDB" id="A0A8H5LIZ5"/>
<dbReference type="Proteomes" id="UP000518752">
    <property type="component" value="Unassembled WGS sequence"/>
</dbReference>
<dbReference type="InterPro" id="IPR012510">
    <property type="entry name" value="Actin-binding_Xin_repeat"/>
</dbReference>
<evidence type="ECO:0000313" key="2">
    <source>
        <dbReference type="EMBL" id="KAF5358868.1"/>
    </source>
</evidence>
<evidence type="ECO:0000313" key="3">
    <source>
        <dbReference type="Proteomes" id="UP000518752"/>
    </source>
</evidence>
<dbReference type="GO" id="GO:0030036">
    <property type="term" value="P:actin cytoskeleton organization"/>
    <property type="evidence" value="ECO:0007669"/>
    <property type="project" value="InterPro"/>
</dbReference>
<name>A0A8H5LIZ5_9AGAR</name>
<reference evidence="2 3" key="1">
    <citation type="journal article" date="2020" name="ISME J.">
        <title>Uncovering the hidden diversity of litter-decomposition mechanisms in mushroom-forming fungi.</title>
        <authorList>
            <person name="Floudas D."/>
            <person name="Bentzer J."/>
            <person name="Ahren D."/>
            <person name="Johansson T."/>
            <person name="Persson P."/>
            <person name="Tunlid A."/>
        </authorList>
    </citation>
    <scope>NUCLEOTIDE SEQUENCE [LARGE SCALE GENOMIC DNA]</scope>
    <source>
        <strain evidence="2 3">CBS 406.79</strain>
    </source>
</reference>
<accession>A0A8H5LIZ5</accession>
<sequence>MLDRDILMEVVSVSHLEHELNRSRSMLKRARYVEDDLILAEITLGDESLGPRQLAGSRRVASAVDAGRISTASPPVDAEQISTALPPPSPTTLDLPLYSSELGNVQSVSELFEPDPFGRPLLPLNFDQRNPRHSSSLSTSGDFLSEHPPPDVNTETTPQAFSEDISSAAIDSEDWVSYMAAVDEVLRSMDSRA</sequence>
<dbReference type="GO" id="GO:0003779">
    <property type="term" value="F:actin binding"/>
    <property type="evidence" value="ECO:0007669"/>
    <property type="project" value="InterPro"/>
</dbReference>
<feature type="region of interest" description="Disordered" evidence="1">
    <location>
        <begin position="126"/>
        <end position="161"/>
    </location>
</feature>
<organism evidence="2 3">
    <name type="scientific">Collybiopsis confluens</name>
    <dbReference type="NCBI Taxonomy" id="2823264"/>
    <lineage>
        <taxon>Eukaryota</taxon>
        <taxon>Fungi</taxon>
        <taxon>Dikarya</taxon>
        <taxon>Basidiomycota</taxon>
        <taxon>Agaricomycotina</taxon>
        <taxon>Agaricomycetes</taxon>
        <taxon>Agaricomycetidae</taxon>
        <taxon>Agaricales</taxon>
        <taxon>Marasmiineae</taxon>
        <taxon>Omphalotaceae</taxon>
        <taxon>Collybiopsis</taxon>
    </lineage>
</organism>
<proteinExistence type="predicted"/>